<evidence type="ECO:0000256" key="1">
    <source>
        <dbReference type="SAM" id="MobiDB-lite"/>
    </source>
</evidence>
<evidence type="ECO:0000313" key="3">
    <source>
        <dbReference type="Proteomes" id="UP001431963"/>
    </source>
</evidence>
<gene>
    <name evidence="2" type="ORF">V6590_18000</name>
</gene>
<feature type="region of interest" description="Disordered" evidence="1">
    <location>
        <begin position="68"/>
        <end position="91"/>
    </location>
</feature>
<evidence type="ECO:0000313" key="2">
    <source>
        <dbReference type="EMBL" id="MEH7830048.1"/>
    </source>
</evidence>
<sequence length="91" mass="9770">MTNSQLVSAGARDDFGVDAEWLQQSGANMQGEWIFEVLADLRAFALKNDLPALAAQVETTLRVAQVELASHESMTPPESKGGQGNGNNRPN</sequence>
<name>A0ABU8C0R5_9RHOB</name>
<reference evidence="2" key="1">
    <citation type="submission" date="2024-02" db="EMBL/GenBank/DDBJ databases">
        <title>Genome sequences of strain Gemmobacter sp. JM10B15.</title>
        <authorList>
            <person name="Zhang M."/>
        </authorList>
    </citation>
    <scope>NUCLEOTIDE SEQUENCE</scope>
    <source>
        <strain evidence="2">JM10B15</strain>
    </source>
</reference>
<organism evidence="2 3">
    <name type="scientific">Gemmobacter denitrificans</name>
    <dbReference type="NCBI Taxonomy" id="3123040"/>
    <lineage>
        <taxon>Bacteria</taxon>
        <taxon>Pseudomonadati</taxon>
        <taxon>Pseudomonadota</taxon>
        <taxon>Alphaproteobacteria</taxon>
        <taxon>Rhodobacterales</taxon>
        <taxon>Paracoccaceae</taxon>
        <taxon>Gemmobacter</taxon>
    </lineage>
</organism>
<comment type="caution">
    <text evidence="2">The sequence shown here is derived from an EMBL/GenBank/DDBJ whole genome shotgun (WGS) entry which is preliminary data.</text>
</comment>
<protein>
    <submittedName>
        <fullName evidence="2">Uncharacterized protein</fullName>
    </submittedName>
</protein>
<proteinExistence type="predicted"/>
<dbReference type="EMBL" id="JBALHR010000016">
    <property type="protein sequence ID" value="MEH7830048.1"/>
    <property type="molecule type" value="Genomic_DNA"/>
</dbReference>
<dbReference type="Proteomes" id="UP001431963">
    <property type="component" value="Unassembled WGS sequence"/>
</dbReference>
<keyword evidence="3" id="KW-1185">Reference proteome</keyword>
<dbReference type="RefSeq" id="WP_335425072.1">
    <property type="nucleotide sequence ID" value="NZ_JBALHR010000016.1"/>
</dbReference>
<accession>A0ABU8C0R5</accession>